<name>A0A7I8W0D8_9ANNE</name>
<accession>A0A7I8W0D8</accession>
<organism evidence="2 3">
    <name type="scientific">Dimorphilus gyrociliatus</name>
    <dbReference type="NCBI Taxonomy" id="2664684"/>
    <lineage>
        <taxon>Eukaryota</taxon>
        <taxon>Metazoa</taxon>
        <taxon>Spiralia</taxon>
        <taxon>Lophotrochozoa</taxon>
        <taxon>Annelida</taxon>
        <taxon>Polychaeta</taxon>
        <taxon>Polychaeta incertae sedis</taxon>
        <taxon>Dinophilidae</taxon>
        <taxon>Dimorphilus</taxon>
    </lineage>
</organism>
<keyword evidence="3" id="KW-1185">Reference proteome</keyword>
<dbReference type="InterPro" id="IPR000210">
    <property type="entry name" value="BTB/POZ_dom"/>
</dbReference>
<sequence>MTQDIDFTKPWEYSDIKLKVENKLVYANKLIFCMWSPVFRAMFSKNFKEKDAEEIELPGKFYDAILQFCKVVHPPCSEINGSVYINIKENVHLLLPLVQEYQMDNLIERCEQYLLSESASVQNYIIGEKFNLNRLKESCLGYMKRCPTSRLLKEGFNELDEDFKVNLLIEKCEKYEKNTESLREIRMVIERKKPTTFPGMEILCDECKNHRENQVDCGICLKNCCKKLADILKIIDR</sequence>
<dbReference type="EMBL" id="CAJFCJ010000014">
    <property type="protein sequence ID" value="CAD5121137.1"/>
    <property type="molecule type" value="Genomic_DNA"/>
</dbReference>
<dbReference type="AlphaFoldDB" id="A0A7I8W0D8"/>
<proteinExistence type="predicted"/>
<feature type="domain" description="BTB" evidence="1">
    <location>
        <begin position="14"/>
        <end position="68"/>
    </location>
</feature>
<dbReference type="OrthoDB" id="437903at2759"/>
<dbReference type="InterPro" id="IPR011333">
    <property type="entry name" value="SKP1/BTB/POZ_sf"/>
</dbReference>
<reference evidence="2 3" key="1">
    <citation type="submission" date="2020-08" db="EMBL/GenBank/DDBJ databases">
        <authorList>
            <person name="Hejnol A."/>
        </authorList>
    </citation>
    <scope>NUCLEOTIDE SEQUENCE [LARGE SCALE GENOMIC DNA]</scope>
</reference>
<comment type="caution">
    <text evidence="2">The sequence shown here is derived from an EMBL/GenBank/DDBJ whole genome shotgun (WGS) entry which is preliminary data.</text>
</comment>
<dbReference type="SUPFAM" id="SSF54695">
    <property type="entry name" value="POZ domain"/>
    <property type="match status" value="1"/>
</dbReference>
<evidence type="ECO:0000259" key="1">
    <source>
        <dbReference type="PROSITE" id="PS50097"/>
    </source>
</evidence>
<dbReference type="PANTHER" id="PTHR22744">
    <property type="entry name" value="HELIX LOOP HELIX PROTEIN 21-RELATED"/>
    <property type="match status" value="1"/>
</dbReference>
<evidence type="ECO:0000313" key="3">
    <source>
        <dbReference type="Proteomes" id="UP000549394"/>
    </source>
</evidence>
<evidence type="ECO:0000313" key="2">
    <source>
        <dbReference type="EMBL" id="CAD5121137.1"/>
    </source>
</evidence>
<dbReference type="SMART" id="SM00225">
    <property type="entry name" value="BTB"/>
    <property type="match status" value="1"/>
</dbReference>
<dbReference type="PROSITE" id="PS50097">
    <property type="entry name" value="BTB"/>
    <property type="match status" value="1"/>
</dbReference>
<dbReference type="Proteomes" id="UP000549394">
    <property type="component" value="Unassembled WGS sequence"/>
</dbReference>
<gene>
    <name evidence="2" type="ORF">DGYR_LOCUS9130</name>
</gene>
<dbReference type="Pfam" id="PF00651">
    <property type="entry name" value="BTB"/>
    <property type="match status" value="1"/>
</dbReference>
<dbReference type="PANTHER" id="PTHR22744:SF17">
    <property type="entry name" value="BTB DOMAIN-CONTAINING PROTEIN"/>
    <property type="match status" value="1"/>
</dbReference>
<protein>
    <submittedName>
        <fullName evidence="2">DgyrCDS9673</fullName>
    </submittedName>
</protein>
<dbReference type="Gene3D" id="3.30.710.10">
    <property type="entry name" value="Potassium Channel Kv1.1, Chain A"/>
    <property type="match status" value="1"/>
</dbReference>